<comment type="caution">
    <text evidence="2">The sequence shown here is derived from an EMBL/GenBank/DDBJ whole genome shotgun (WGS) entry which is preliminary data.</text>
</comment>
<organism evidence="2 3">
    <name type="scientific">Rotaria sordida</name>
    <dbReference type="NCBI Taxonomy" id="392033"/>
    <lineage>
        <taxon>Eukaryota</taxon>
        <taxon>Metazoa</taxon>
        <taxon>Spiralia</taxon>
        <taxon>Gnathifera</taxon>
        <taxon>Rotifera</taxon>
        <taxon>Eurotatoria</taxon>
        <taxon>Bdelloidea</taxon>
        <taxon>Philodinida</taxon>
        <taxon>Philodinidae</taxon>
        <taxon>Rotaria</taxon>
    </lineage>
</organism>
<dbReference type="Proteomes" id="UP000663836">
    <property type="component" value="Unassembled WGS sequence"/>
</dbReference>
<evidence type="ECO:0000313" key="3">
    <source>
        <dbReference type="Proteomes" id="UP000663836"/>
    </source>
</evidence>
<feature type="compositionally biased region" description="Polar residues" evidence="1">
    <location>
        <begin position="1"/>
        <end position="14"/>
    </location>
</feature>
<sequence length="22" mass="2290">MPSNAELNSEQNGATVKLSGKN</sequence>
<feature type="region of interest" description="Disordered" evidence="1">
    <location>
        <begin position="1"/>
        <end position="22"/>
    </location>
</feature>
<dbReference type="AlphaFoldDB" id="A0A819Y9X0"/>
<name>A0A819Y9X0_9BILA</name>
<evidence type="ECO:0000313" key="2">
    <source>
        <dbReference type="EMBL" id="CAF4146697.1"/>
    </source>
</evidence>
<gene>
    <name evidence="2" type="ORF">JBS370_LOCUS33773</name>
</gene>
<accession>A0A819Y9X0</accession>
<protein>
    <submittedName>
        <fullName evidence="2">Uncharacterized protein</fullName>
    </submittedName>
</protein>
<feature type="non-terminal residue" evidence="2">
    <location>
        <position position="22"/>
    </location>
</feature>
<dbReference type="EMBL" id="CAJOBD010010065">
    <property type="protein sequence ID" value="CAF4146697.1"/>
    <property type="molecule type" value="Genomic_DNA"/>
</dbReference>
<reference evidence="2" key="1">
    <citation type="submission" date="2021-02" db="EMBL/GenBank/DDBJ databases">
        <authorList>
            <person name="Nowell W R."/>
        </authorList>
    </citation>
    <scope>NUCLEOTIDE SEQUENCE</scope>
</reference>
<proteinExistence type="predicted"/>
<evidence type="ECO:0000256" key="1">
    <source>
        <dbReference type="SAM" id="MobiDB-lite"/>
    </source>
</evidence>